<reference evidence="2" key="1">
    <citation type="submission" date="2020-01" db="EMBL/GenBank/DDBJ databases">
        <authorList>
            <consortium name="DOE Joint Genome Institute"/>
            <person name="Haridas S."/>
            <person name="Albert R."/>
            <person name="Binder M."/>
            <person name="Bloem J."/>
            <person name="Labutti K."/>
            <person name="Salamov A."/>
            <person name="Andreopoulos B."/>
            <person name="Baker S.E."/>
            <person name="Barry K."/>
            <person name="Bills G."/>
            <person name="Bluhm B.H."/>
            <person name="Cannon C."/>
            <person name="Castanera R."/>
            <person name="Culley D.E."/>
            <person name="Daum C."/>
            <person name="Ezra D."/>
            <person name="Gonzalez J.B."/>
            <person name="Henrissat B."/>
            <person name="Kuo A."/>
            <person name="Liang C."/>
            <person name="Lipzen A."/>
            <person name="Lutzoni F."/>
            <person name="Magnuson J."/>
            <person name="Mondo S."/>
            <person name="Nolan M."/>
            <person name="Ohm R."/>
            <person name="Pangilinan J."/>
            <person name="Park H.-J."/>
            <person name="Ramirez L."/>
            <person name="Alfaro M."/>
            <person name="Sun H."/>
            <person name="Tritt A."/>
            <person name="Yoshinaga Y."/>
            <person name="Zwiers L.-H."/>
            <person name="Turgeon B.G."/>
            <person name="Goodwin S.B."/>
            <person name="Spatafora J.W."/>
            <person name="Crous P.W."/>
            <person name="Grigoriev I.V."/>
        </authorList>
    </citation>
    <scope>NUCLEOTIDE SEQUENCE</scope>
    <source>
        <strain evidence="2">IPT5</strain>
    </source>
</reference>
<evidence type="ECO:0000256" key="1">
    <source>
        <dbReference type="SAM" id="Phobius"/>
    </source>
</evidence>
<evidence type="ECO:0000313" key="3">
    <source>
        <dbReference type="Proteomes" id="UP000799423"/>
    </source>
</evidence>
<dbReference type="Proteomes" id="UP000799423">
    <property type="component" value="Unassembled WGS sequence"/>
</dbReference>
<gene>
    <name evidence="2" type="ORF">T440DRAFT_234177</name>
</gene>
<keyword evidence="1" id="KW-1133">Transmembrane helix</keyword>
<proteinExistence type="predicted"/>
<dbReference type="EMBL" id="MU006292">
    <property type="protein sequence ID" value="KAF2854465.1"/>
    <property type="molecule type" value="Genomic_DNA"/>
</dbReference>
<protein>
    <submittedName>
        <fullName evidence="2">Uncharacterized protein</fullName>
    </submittedName>
</protein>
<keyword evidence="1" id="KW-0812">Transmembrane</keyword>
<dbReference type="AlphaFoldDB" id="A0A6A7BJ26"/>
<evidence type="ECO:0000313" key="2">
    <source>
        <dbReference type="EMBL" id="KAF2854465.1"/>
    </source>
</evidence>
<feature type="transmembrane region" description="Helical" evidence="1">
    <location>
        <begin position="110"/>
        <end position="129"/>
    </location>
</feature>
<keyword evidence="1" id="KW-0472">Membrane</keyword>
<name>A0A6A7BJ26_9PLEO</name>
<keyword evidence="3" id="KW-1185">Reference proteome</keyword>
<organism evidence="2 3">
    <name type="scientific">Plenodomus tracheiphilus IPT5</name>
    <dbReference type="NCBI Taxonomy" id="1408161"/>
    <lineage>
        <taxon>Eukaryota</taxon>
        <taxon>Fungi</taxon>
        <taxon>Dikarya</taxon>
        <taxon>Ascomycota</taxon>
        <taxon>Pezizomycotina</taxon>
        <taxon>Dothideomycetes</taxon>
        <taxon>Pleosporomycetidae</taxon>
        <taxon>Pleosporales</taxon>
        <taxon>Pleosporineae</taxon>
        <taxon>Leptosphaeriaceae</taxon>
        <taxon>Plenodomus</taxon>
    </lineage>
</organism>
<sequence length="332" mass="37341">MSMGMFVLSYLCFDGFGVFSRRLSGLSLYRYIPGNVYSAPLCSLCRTFCSNFHSPTLRRYPHLYHFLDMSRCLCLNRAFVNWISSLLFCAAPHSKHDPPCINLTPMADRVFSLLSFGAILFLLGPCIAFRGLSSSLLVSPTPSFPQANADGGSCILVFSEPYLAFLFCCSHQPQHLFGPTLMAVRVFPTFIQSLHHYCHPCTLVFLLPTLHQPRSKVIAHGGSSMLCYRSVSLFFLFIIPYPISSTPTALRIQDQRCRWQFSSFVNHIPLRVHVLATTSSKLLFYDFVLQYVVLWPSGLTFVAPSVTNVLTSHVLSVLSAPFCDFWSLSIIE</sequence>
<accession>A0A6A7BJ26</accession>